<evidence type="ECO:0000313" key="1">
    <source>
        <dbReference type="EMBL" id="SFP28243.1"/>
    </source>
</evidence>
<accession>A0A662ZGH4</accession>
<organism evidence="1 2">
    <name type="scientific">Ruminobacter amylophilus</name>
    <dbReference type="NCBI Taxonomy" id="867"/>
    <lineage>
        <taxon>Bacteria</taxon>
        <taxon>Pseudomonadati</taxon>
        <taxon>Pseudomonadota</taxon>
        <taxon>Gammaproteobacteria</taxon>
        <taxon>Aeromonadales</taxon>
        <taxon>Succinivibrionaceae</taxon>
        <taxon>Ruminobacter</taxon>
    </lineage>
</organism>
<dbReference type="GO" id="GO:0042597">
    <property type="term" value="C:periplasmic space"/>
    <property type="evidence" value="ECO:0007669"/>
    <property type="project" value="InterPro"/>
</dbReference>
<dbReference type="PROSITE" id="PS51257">
    <property type="entry name" value="PROKAR_LIPOPROTEIN"/>
    <property type="match status" value="1"/>
</dbReference>
<dbReference type="Proteomes" id="UP000243745">
    <property type="component" value="Unassembled WGS sequence"/>
</dbReference>
<keyword evidence="2" id="KW-1185">Reference proteome</keyword>
<proteinExistence type="predicted"/>
<dbReference type="OrthoDB" id="5812146at2"/>
<reference evidence="1 2" key="1">
    <citation type="submission" date="2016-10" db="EMBL/GenBank/DDBJ databases">
        <authorList>
            <person name="Varghese N."/>
            <person name="Submissions S."/>
        </authorList>
    </citation>
    <scope>NUCLEOTIDE SEQUENCE [LARGE SCALE GENOMIC DNA]</scope>
    <source>
        <strain evidence="1 2">DSM 1361</strain>
    </source>
</reference>
<protein>
    <submittedName>
        <fullName evidence="1">Pentatricopeptide repeat domain-containing protein (PPR motif)</fullName>
    </submittedName>
</protein>
<dbReference type="GO" id="GO:0008643">
    <property type="term" value="P:carbohydrate transport"/>
    <property type="evidence" value="ECO:0007669"/>
    <property type="project" value="InterPro"/>
</dbReference>
<dbReference type="EMBL" id="FOXF01000012">
    <property type="protein sequence ID" value="SFP28243.1"/>
    <property type="molecule type" value="Genomic_DNA"/>
</dbReference>
<gene>
    <name evidence="1" type="ORF">SAMN02910344_00964</name>
</gene>
<sequence length="370" mass="40534">MLKSIFSVGLAATVFLSVVGCSNLSDVFFKPAPSFLSLEDANKELAEAKVCCEKDIFNGQIINVTKTSSENYKFDLENAQAFDFPTGKSFFRIFQLPINATHLSINFESEIINTTFKPKIDFYNANKQLVSTIKPNAFKYRDSAITDGFLSTKIVVNNASAKPGREFAYMVIYTTRNELAETTSMMHPEVKRAIARNLTPPKFDDVKIPHSPIGTVNITFKFRQEDQSAMDELISYLDGPLIGGKDSDENNRQENVVLASGEVYSVSSQREGTTAVISTDSKGHNLVYSNDIAGTNLESAGKSLENTGANSSGGTQVVMMKETEDLYNGMIKKAVQSGDYEKAMSLVAEAQRAGSSSAKQTFIDAIKAKK</sequence>
<dbReference type="RefSeq" id="WP_093141441.1">
    <property type="nucleotide sequence ID" value="NZ_FOXF01000012.1"/>
</dbReference>
<dbReference type="Pfam" id="PF07148">
    <property type="entry name" value="MalM"/>
    <property type="match status" value="1"/>
</dbReference>
<dbReference type="AlphaFoldDB" id="A0A662ZGH4"/>
<dbReference type="InterPro" id="IPR010794">
    <property type="entry name" value="MalM"/>
</dbReference>
<name>A0A662ZGH4_9GAMM</name>
<evidence type="ECO:0000313" key="2">
    <source>
        <dbReference type="Proteomes" id="UP000243745"/>
    </source>
</evidence>